<gene>
    <name evidence="1" type="ORF">K450DRAFT_297773</name>
</gene>
<proteinExistence type="predicted"/>
<organism evidence="1 2">
    <name type="scientific">Umbelopsis ramanniana AG</name>
    <dbReference type="NCBI Taxonomy" id="1314678"/>
    <lineage>
        <taxon>Eukaryota</taxon>
        <taxon>Fungi</taxon>
        <taxon>Fungi incertae sedis</taxon>
        <taxon>Mucoromycota</taxon>
        <taxon>Mucoromycotina</taxon>
        <taxon>Umbelopsidomycetes</taxon>
        <taxon>Umbelopsidales</taxon>
        <taxon>Umbelopsidaceae</taxon>
        <taxon>Umbelopsis</taxon>
    </lineage>
</organism>
<keyword evidence="2" id="KW-1185">Reference proteome</keyword>
<dbReference type="GeneID" id="75919014"/>
<dbReference type="AlphaFoldDB" id="A0AAD5EHJ5"/>
<accession>A0AAD5EHJ5</accession>
<sequence length="349" mass="36794">MTITTTFCSTLAEYQQLVDSIALATTGATSAADPLVCAGGKLYPSVFSVQDSIDGAGVETSGCDADAHILANKIAGASGEFSANYSKLLSLIFSISGDSGLAVRHLTMCFSLVPAAADRHLAYKVVAPFYWIEPTGVLQTHDECFPAIKAGFGPITKPGHTIVLPMFEDVSTVDLGGGLAGVSCTWRSARTAGLLIHLNDHRLDSLANFILRRADVERFVFVGGGSQGVMERMKANSDLASYLWGRGQSCLPAPGELLYTGVALSMVVKLGVFNDTLFTYNNTHTPNAAEMRSGTVAVSCTRAVPMSAAAVSLFSKHINRSRSAAAAALSNARYRPGGMNPADSLFRLL</sequence>
<dbReference type="InterPro" id="IPR008871">
    <property type="entry name" value="Totivirus_coat"/>
</dbReference>
<reference evidence="1" key="1">
    <citation type="submission" date="2021-06" db="EMBL/GenBank/DDBJ databases">
        <authorList>
            <consortium name="DOE Joint Genome Institute"/>
            <person name="Mondo S.J."/>
            <person name="Amses K.R."/>
            <person name="Simmons D.R."/>
            <person name="Longcore J.E."/>
            <person name="Seto K."/>
            <person name="Alves G.H."/>
            <person name="Bonds A.E."/>
            <person name="Quandt C.A."/>
            <person name="Davis W.J."/>
            <person name="Chang Y."/>
            <person name="Letcher P.M."/>
            <person name="Powell M.J."/>
            <person name="Kuo A."/>
            <person name="Labutti K."/>
            <person name="Pangilinan J."/>
            <person name="Andreopoulos W."/>
            <person name="Tritt A."/>
            <person name="Riley R."/>
            <person name="Hundley H."/>
            <person name="Johnson J."/>
            <person name="Lipzen A."/>
            <person name="Barry K."/>
            <person name="Berbee M.L."/>
            <person name="Buchler N.E."/>
            <person name="Grigoriev I.V."/>
            <person name="Spatafora J.W."/>
            <person name="Stajich J.E."/>
            <person name="James T.Y."/>
        </authorList>
    </citation>
    <scope>NUCLEOTIDE SEQUENCE</scope>
    <source>
        <strain evidence="1">AG</strain>
    </source>
</reference>
<comment type="caution">
    <text evidence="1">The sequence shown here is derived from an EMBL/GenBank/DDBJ whole genome shotgun (WGS) entry which is preliminary data.</text>
</comment>
<dbReference type="Pfam" id="PF05518">
    <property type="entry name" value="Totivirus_coat"/>
    <property type="match status" value="1"/>
</dbReference>
<dbReference type="EMBL" id="MU620900">
    <property type="protein sequence ID" value="KAI8582400.1"/>
    <property type="molecule type" value="Genomic_DNA"/>
</dbReference>
<protein>
    <submittedName>
        <fullName evidence="1">Uncharacterized protein</fullName>
    </submittedName>
</protein>
<evidence type="ECO:0000313" key="2">
    <source>
        <dbReference type="Proteomes" id="UP001206595"/>
    </source>
</evidence>
<dbReference type="Proteomes" id="UP001206595">
    <property type="component" value="Unassembled WGS sequence"/>
</dbReference>
<reference evidence="1" key="2">
    <citation type="journal article" date="2022" name="Proc. Natl. Acad. Sci. U.S.A.">
        <title>Diploid-dominant life cycles characterize the early evolution of Fungi.</title>
        <authorList>
            <person name="Amses K.R."/>
            <person name="Simmons D.R."/>
            <person name="Longcore J.E."/>
            <person name="Mondo S.J."/>
            <person name="Seto K."/>
            <person name="Jeronimo G.H."/>
            <person name="Bonds A.E."/>
            <person name="Quandt C.A."/>
            <person name="Davis W.J."/>
            <person name="Chang Y."/>
            <person name="Federici B.A."/>
            <person name="Kuo A."/>
            <person name="LaButti K."/>
            <person name="Pangilinan J."/>
            <person name="Andreopoulos W."/>
            <person name="Tritt A."/>
            <person name="Riley R."/>
            <person name="Hundley H."/>
            <person name="Johnson J."/>
            <person name="Lipzen A."/>
            <person name="Barry K."/>
            <person name="Lang B.F."/>
            <person name="Cuomo C.A."/>
            <person name="Buchler N.E."/>
            <person name="Grigoriev I.V."/>
            <person name="Spatafora J.W."/>
            <person name="Stajich J.E."/>
            <person name="James T.Y."/>
        </authorList>
    </citation>
    <scope>NUCLEOTIDE SEQUENCE</scope>
    <source>
        <strain evidence="1">AG</strain>
    </source>
</reference>
<dbReference type="RefSeq" id="XP_051447404.1">
    <property type="nucleotide sequence ID" value="XM_051593672.1"/>
</dbReference>
<name>A0AAD5EHJ5_UMBRA</name>
<evidence type="ECO:0000313" key="1">
    <source>
        <dbReference type="EMBL" id="KAI8582400.1"/>
    </source>
</evidence>